<protein>
    <submittedName>
        <fullName evidence="9">Benzylsuccinate synthase activating enzyme BssD</fullName>
        <ecNumber evidence="9">1.97.1.4</ecNumber>
    </submittedName>
</protein>
<evidence type="ECO:0000256" key="5">
    <source>
        <dbReference type="ARBA" id="ARBA00022723"/>
    </source>
</evidence>
<dbReference type="InterPro" id="IPR001989">
    <property type="entry name" value="Radical_activat_CS"/>
</dbReference>
<comment type="similarity">
    <text evidence="2">Belongs to the organic radical-activating enzymes family.</text>
</comment>
<dbReference type="KEGG" id="tcl:Tchl_1407"/>
<dbReference type="EMBL" id="CP018839">
    <property type="protein sequence ID" value="APR04266.1"/>
    <property type="molecule type" value="Genomic_DNA"/>
</dbReference>
<dbReference type="GO" id="GO:0046872">
    <property type="term" value="F:metal ion binding"/>
    <property type="evidence" value="ECO:0007669"/>
    <property type="project" value="UniProtKB-KW"/>
</dbReference>
<dbReference type="SFLD" id="SFLDG01066">
    <property type="entry name" value="organic_radical-activating_enz"/>
    <property type="match status" value="1"/>
</dbReference>
<dbReference type="PROSITE" id="PS01087">
    <property type="entry name" value="RADICAL_ACTIVATING"/>
    <property type="match status" value="1"/>
</dbReference>
<dbReference type="InterPro" id="IPR013785">
    <property type="entry name" value="Aldolase_TIM"/>
</dbReference>
<dbReference type="SFLD" id="SFLDS00029">
    <property type="entry name" value="Radical_SAM"/>
    <property type="match status" value="1"/>
</dbReference>
<dbReference type="PANTHER" id="PTHR30352">
    <property type="entry name" value="PYRUVATE FORMATE-LYASE-ACTIVATING ENZYME"/>
    <property type="match status" value="1"/>
</dbReference>
<dbReference type="Pfam" id="PF04055">
    <property type="entry name" value="Radical_SAM"/>
    <property type="match status" value="1"/>
</dbReference>
<dbReference type="InterPro" id="IPR034457">
    <property type="entry name" value="Organic_radical-activating"/>
</dbReference>
<dbReference type="Pfam" id="PF00037">
    <property type="entry name" value="Fer4"/>
    <property type="match status" value="1"/>
</dbReference>
<reference evidence="9 10" key="1">
    <citation type="submission" date="2016-12" db="EMBL/GenBank/DDBJ databases">
        <title>Complete genome sequence of Thauera chlorobenzoica, a Betaproteobacterium degrading haloaromatics anaerobically to CO2 and halides.</title>
        <authorList>
            <person name="Goris T."/>
            <person name="Mergelsberg M."/>
            <person name="Boll M."/>
        </authorList>
    </citation>
    <scope>NUCLEOTIDE SEQUENCE [LARGE SCALE GENOMIC DNA]</scope>
    <source>
        <strain evidence="9 10">3CB1</strain>
    </source>
</reference>
<dbReference type="SFLD" id="SFLDG01118">
    <property type="entry name" value="activating_enzymes__group_2"/>
    <property type="match status" value="1"/>
</dbReference>
<dbReference type="CDD" id="cd01335">
    <property type="entry name" value="Radical_SAM"/>
    <property type="match status" value="1"/>
</dbReference>
<dbReference type="InterPro" id="IPR007197">
    <property type="entry name" value="rSAM"/>
</dbReference>
<evidence type="ECO:0000313" key="10">
    <source>
        <dbReference type="Proteomes" id="UP000185739"/>
    </source>
</evidence>
<dbReference type="NCBIfam" id="TIGR04003">
    <property type="entry name" value="rSAM_BssD"/>
    <property type="match status" value="1"/>
</dbReference>
<dbReference type="GO" id="GO:0042203">
    <property type="term" value="P:toluene catabolic process"/>
    <property type="evidence" value="ECO:0007669"/>
    <property type="project" value="InterPro"/>
</dbReference>
<gene>
    <name evidence="9" type="ORF">Tchl_1407</name>
</gene>
<dbReference type="AlphaFoldDB" id="A0A1H5T9V3"/>
<dbReference type="InterPro" id="IPR017900">
    <property type="entry name" value="4Fe4S_Fe_S_CS"/>
</dbReference>
<keyword evidence="8" id="KW-0411">Iron-sulfur</keyword>
<dbReference type="InterPro" id="IPR017896">
    <property type="entry name" value="4Fe4S_Fe-S-bd"/>
</dbReference>
<evidence type="ECO:0000313" key="9">
    <source>
        <dbReference type="EMBL" id="APR04266.1"/>
    </source>
</evidence>
<comment type="cofactor">
    <cofactor evidence="1">
        <name>[4Fe-4S] cluster</name>
        <dbReference type="ChEBI" id="CHEBI:49883"/>
    </cofactor>
</comment>
<dbReference type="InterPro" id="IPR034462">
    <property type="entry name" value="Benzylsuc_synthase_activase"/>
</dbReference>
<accession>A0A1H5T9V3</accession>
<keyword evidence="5" id="KW-0479">Metal-binding</keyword>
<dbReference type="Proteomes" id="UP000185739">
    <property type="component" value="Chromosome"/>
</dbReference>
<keyword evidence="6 9" id="KW-0560">Oxidoreductase</keyword>
<dbReference type="PROSITE" id="PS51379">
    <property type="entry name" value="4FE4S_FER_2"/>
    <property type="match status" value="2"/>
</dbReference>
<dbReference type="NCBIfam" id="TIGR02494">
    <property type="entry name" value="PFLE_PFLC"/>
    <property type="match status" value="1"/>
</dbReference>
<dbReference type="STRING" id="96773.Tchl_1407"/>
<evidence type="ECO:0000256" key="4">
    <source>
        <dbReference type="ARBA" id="ARBA00022691"/>
    </source>
</evidence>
<evidence type="ECO:0000256" key="8">
    <source>
        <dbReference type="ARBA" id="ARBA00023014"/>
    </source>
</evidence>
<organism evidence="9 10">
    <name type="scientific">Thauera chlorobenzoica</name>
    <dbReference type="NCBI Taxonomy" id="96773"/>
    <lineage>
        <taxon>Bacteria</taxon>
        <taxon>Pseudomonadati</taxon>
        <taxon>Pseudomonadota</taxon>
        <taxon>Betaproteobacteria</taxon>
        <taxon>Rhodocyclales</taxon>
        <taxon>Zoogloeaceae</taxon>
        <taxon>Thauera</taxon>
    </lineage>
</organism>
<evidence type="ECO:0000256" key="3">
    <source>
        <dbReference type="ARBA" id="ARBA00022485"/>
    </source>
</evidence>
<dbReference type="SFLD" id="SFLDF00297">
    <property type="entry name" value="benzylsuccinate_synthase_activ"/>
    <property type="match status" value="1"/>
</dbReference>
<dbReference type="Gene3D" id="3.30.70.20">
    <property type="match status" value="1"/>
</dbReference>
<dbReference type="PANTHER" id="PTHR30352:SF4">
    <property type="entry name" value="PYRUVATE FORMATE-LYASE 2-ACTIVATING ENZYME"/>
    <property type="match status" value="1"/>
</dbReference>
<dbReference type="OrthoDB" id="9782387at2"/>
<evidence type="ECO:0000256" key="6">
    <source>
        <dbReference type="ARBA" id="ARBA00023002"/>
    </source>
</evidence>
<dbReference type="InterPro" id="IPR040074">
    <property type="entry name" value="BssD/PflA/YjjW"/>
</dbReference>
<dbReference type="Gene3D" id="3.20.20.70">
    <property type="entry name" value="Aldolase class I"/>
    <property type="match status" value="1"/>
</dbReference>
<keyword evidence="3" id="KW-0004">4Fe-4S</keyword>
<dbReference type="PROSITE" id="PS00198">
    <property type="entry name" value="4FE4S_FER_1"/>
    <property type="match status" value="1"/>
</dbReference>
<dbReference type="PROSITE" id="PS51918">
    <property type="entry name" value="RADICAL_SAM"/>
    <property type="match status" value="1"/>
</dbReference>
<evidence type="ECO:0000256" key="1">
    <source>
        <dbReference type="ARBA" id="ARBA00001966"/>
    </source>
</evidence>
<dbReference type="PIRSF" id="PIRSF000371">
    <property type="entry name" value="PFL_act_enz"/>
    <property type="match status" value="1"/>
</dbReference>
<keyword evidence="7" id="KW-0408">Iron</keyword>
<dbReference type="EC" id="1.97.1.4" evidence="9"/>
<dbReference type="InterPro" id="IPR012839">
    <property type="entry name" value="Organic_radical_activase"/>
</dbReference>
<sequence>MKIPLVTEIQRFSLQDGPGIRTTIFLKGCPLRCPWCHNPETQDARQEFYFYPDRCVGCGRCVAVCPAETSRLVRNSDGRTIVQIDRTNCQRCMRCVAACLTEARAIVGQHMSVEEILREALSDSAFYRNSGGGVTISGGDPLYFPDFTRQLAGELHARGVHVAIETSCFPKQGKVVESMIGIVDLFIVDLKTLDARKHLEVIGWPLAPILANLETLFAAGAKVRIHIPVIPGFNDSHADVEAYAEYLGKHAAAISGIDLLNFHCYGEGKYTFLGRAGSYQYSGVDETPAEKIVPLAQALKARGLAVTIGGIVGIANGKNELAGGIALEVHH</sequence>
<keyword evidence="10" id="KW-1185">Reference proteome</keyword>
<dbReference type="SUPFAM" id="SSF54862">
    <property type="entry name" value="4Fe-4S ferredoxins"/>
    <property type="match status" value="1"/>
</dbReference>
<evidence type="ECO:0000256" key="7">
    <source>
        <dbReference type="ARBA" id="ARBA00023004"/>
    </source>
</evidence>
<proteinExistence type="inferred from homology"/>
<keyword evidence="4" id="KW-0949">S-adenosyl-L-methionine</keyword>
<dbReference type="GO" id="GO:0043365">
    <property type="term" value="F:[formate-C-acetyltransferase]-activating enzyme activity"/>
    <property type="evidence" value="ECO:0007669"/>
    <property type="project" value="UniProtKB-EC"/>
</dbReference>
<dbReference type="InterPro" id="IPR023880">
    <property type="entry name" value="Benzylsucc_Synthase_activating"/>
</dbReference>
<dbReference type="SUPFAM" id="SSF102114">
    <property type="entry name" value="Radical SAM enzymes"/>
    <property type="match status" value="1"/>
</dbReference>
<name>A0A1H5T9V3_9RHOO</name>
<dbReference type="RefSeq" id="WP_075147768.1">
    <property type="nucleotide sequence ID" value="NZ_CP018839.1"/>
</dbReference>
<evidence type="ECO:0000256" key="2">
    <source>
        <dbReference type="ARBA" id="ARBA00009777"/>
    </source>
</evidence>
<dbReference type="GO" id="GO:0051539">
    <property type="term" value="F:4 iron, 4 sulfur cluster binding"/>
    <property type="evidence" value="ECO:0007669"/>
    <property type="project" value="UniProtKB-KW"/>
</dbReference>
<dbReference type="InterPro" id="IPR058240">
    <property type="entry name" value="rSAM_sf"/>
</dbReference>